<reference evidence="1" key="1">
    <citation type="submission" date="2015-12" db="EMBL/GenBank/DDBJ databases">
        <title>Gene expression during late stages of embryo sac development: a critical building block for successful pollen-pistil interactions.</title>
        <authorList>
            <person name="Liu Y."/>
            <person name="Joly V."/>
            <person name="Sabar M."/>
            <person name="Matton D.P."/>
        </authorList>
    </citation>
    <scope>NUCLEOTIDE SEQUENCE</scope>
</reference>
<accession>A0A0V0IUH1</accession>
<name>A0A0V0IUH1_SOLCH</name>
<proteinExistence type="predicted"/>
<organism evidence="1">
    <name type="scientific">Solanum chacoense</name>
    <name type="common">Chaco potato</name>
    <dbReference type="NCBI Taxonomy" id="4108"/>
    <lineage>
        <taxon>Eukaryota</taxon>
        <taxon>Viridiplantae</taxon>
        <taxon>Streptophyta</taxon>
        <taxon>Embryophyta</taxon>
        <taxon>Tracheophyta</taxon>
        <taxon>Spermatophyta</taxon>
        <taxon>Magnoliopsida</taxon>
        <taxon>eudicotyledons</taxon>
        <taxon>Gunneridae</taxon>
        <taxon>Pentapetalae</taxon>
        <taxon>asterids</taxon>
        <taxon>lamiids</taxon>
        <taxon>Solanales</taxon>
        <taxon>Solanaceae</taxon>
        <taxon>Solanoideae</taxon>
        <taxon>Solaneae</taxon>
        <taxon>Solanum</taxon>
    </lineage>
</organism>
<sequence length="95" mass="11155">MTVPKSFSFNGVRLPPLFLLHCCLKCSMFLLLPHFIHVHVSILRRVLVKEKCLILLLKYEFLSMPPLSLSYFGFFHEVYIGVAQVYSSFYFSIEY</sequence>
<evidence type="ECO:0000313" key="1">
    <source>
        <dbReference type="EMBL" id="JAP35664.1"/>
    </source>
</evidence>
<dbReference type="AlphaFoldDB" id="A0A0V0IUH1"/>
<dbReference type="EMBL" id="GEDG01002732">
    <property type="protein sequence ID" value="JAP35664.1"/>
    <property type="molecule type" value="Transcribed_RNA"/>
</dbReference>
<protein>
    <submittedName>
        <fullName evidence="1">Putative ovule protein</fullName>
    </submittedName>
</protein>